<keyword evidence="1" id="KW-0472">Membrane</keyword>
<comment type="caution">
    <text evidence="2">The sequence shown here is derived from an EMBL/GenBank/DDBJ whole genome shotgun (WGS) entry which is preliminary data.</text>
</comment>
<reference evidence="2 3" key="1">
    <citation type="journal article" date="2015" name="Genome Biol. Evol.">
        <title>Comparative Genomics of a Bacterivorous Green Alga Reveals Evolutionary Causalities and Consequences of Phago-Mixotrophic Mode of Nutrition.</title>
        <authorList>
            <person name="Burns J.A."/>
            <person name="Paasch A."/>
            <person name="Narechania A."/>
            <person name="Kim E."/>
        </authorList>
    </citation>
    <scope>NUCLEOTIDE SEQUENCE [LARGE SCALE GENOMIC DNA]</scope>
    <source>
        <strain evidence="2 3">PLY_AMNH</strain>
    </source>
</reference>
<organism evidence="2 3">
    <name type="scientific">Cymbomonas tetramitiformis</name>
    <dbReference type="NCBI Taxonomy" id="36881"/>
    <lineage>
        <taxon>Eukaryota</taxon>
        <taxon>Viridiplantae</taxon>
        <taxon>Chlorophyta</taxon>
        <taxon>Pyramimonadophyceae</taxon>
        <taxon>Pyramimonadales</taxon>
        <taxon>Pyramimonadaceae</taxon>
        <taxon>Cymbomonas</taxon>
    </lineage>
</organism>
<gene>
    <name evidence="2" type="ORF">CYMTET_51373</name>
</gene>
<dbReference type="Proteomes" id="UP001190700">
    <property type="component" value="Unassembled WGS sequence"/>
</dbReference>
<sequence>MADQGSVAPFAHGLSIKDELRHQANLDMGIILTSYGMMFVYVAIVCSEGLPPVRSSFLLSLFGIFTTGVSVVSALALSSWWSSTTPVGLQASRHGGSTAPYLRDCFEQQVMAQPAIT</sequence>
<name>A0AAE0BL75_9CHLO</name>
<dbReference type="AlphaFoldDB" id="A0AAE0BL75"/>
<accession>A0AAE0BL75</accession>
<keyword evidence="1" id="KW-1133">Transmembrane helix</keyword>
<dbReference type="EMBL" id="LGRX02034163">
    <property type="protein sequence ID" value="KAK3238631.1"/>
    <property type="molecule type" value="Genomic_DNA"/>
</dbReference>
<proteinExistence type="predicted"/>
<keyword evidence="1" id="KW-0812">Transmembrane</keyword>
<evidence type="ECO:0000313" key="3">
    <source>
        <dbReference type="Proteomes" id="UP001190700"/>
    </source>
</evidence>
<feature type="transmembrane region" description="Helical" evidence="1">
    <location>
        <begin position="58"/>
        <end position="81"/>
    </location>
</feature>
<evidence type="ECO:0000256" key="1">
    <source>
        <dbReference type="SAM" id="Phobius"/>
    </source>
</evidence>
<feature type="transmembrane region" description="Helical" evidence="1">
    <location>
        <begin position="28"/>
        <end position="46"/>
    </location>
</feature>
<evidence type="ECO:0000313" key="2">
    <source>
        <dbReference type="EMBL" id="KAK3238631.1"/>
    </source>
</evidence>
<protein>
    <submittedName>
        <fullName evidence="2">Uncharacterized protein</fullName>
    </submittedName>
</protein>
<keyword evidence="3" id="KW-1185">Reference proteome</keyword>